<dbReference type="EMBL" id="NCVQ01000008">
    <property type="protein sequence ID" value="PWZ15403.1"/>
    <property type="molecule type" value="Genomic_DNA"/>
</dbReference>
<dbReference type="AlphaFoldDB" id="A0A3L6E4V0"/>
<proteinExistence type="predicted"/>
<organism evidence="2">
    <name type="scientific">Zea mays</name>
    <name type="common">Maize</name>
    <dbReference type="NCBI Taxonomy" id="4577"/>
    <lineage>
        <taxon>Eukaryota</taxon>
        <taxon>Viridiplantae</taxon>
        <taxon>Streptophyta</taxon>
        <taxon>Embryophyta</taxon>
        <taxon>Tracheophyta</taxon>
        <taxon>Spermatophyta</taxon>
        <taxon>Magnoliopsida</taxon>
        <taxon>Liliopsida</taxon>
        <taxon>Poales</taxon>
        <taxon>Poaceae</taxon>
        <taxon>PACMAD clade</taxon>
        <taxon>Panicoideae</taxon>
        <taxon>Andropogonodae</taxon>
        <taxon>Andropogoneae</taxon>
        <taxon>Tripsacinae</taxon>
        <taxon>Zea</taxon>
    </lineage>
</organism>
<dbReference type="SUPFAM" id="SSF52540">
    <property type="entry name" value="P-loop containing nucleoside triphosphate hydrolases"/>
    <property type="match status" value="1"/>
</dbReference>
<evidence type="ECO:0000313" key="2">
    <source>
        <dbReference type="EMBL" id="PWZ15403.1"/>
    </source>
</evidence>
<dbReference type="ExpressionAtlas" id="A0A3L6E4V0">
    <property type="expression patterns" value="baseline"/>
</dbReference>
<protein>
    <submittedName>
        <fullName evidence="2">Putative disease resistance protein RGA3</fullName>
    </submittedName>
</protein>
<feature type="region of interest" description="Disordered" evidence="1">
    <location>
        <begin position="280"/>
        <end position="300"/>
    </location>
</feature>
<gene>
    <name evidence="2" type="primary">RGA3_11</name>
    <name evidence="2" type="ORF">Zm00014a_035246</name>
</gene>
<feature type="region of interest" description="Disordered" evidence="1">
    <location>
        <begin position="84"/>
        <end position="131"/>
    </location>
</feature>
<dbReference type="InterPro" id="IPR027417">
    <property type="entry name" value="P-loop_NTPase"/>
</dbReference>
<comment type="caution">
    <text evidence="2">The sequence shown here is derived from an EMBL/GenBank/DDBJ whole genome shotgun (WGS) entry which is preliminary data.</text>
</comment>
<feature type="compositionally biased region" description="Low complexity" evidence="1">
    <location>
        <begin position="102"/>
        <end position="131"/>
    </location>
</feature>
<dbReference type="Proteomes" id="UP000251960">
    <property type="component" value="Chromosome 7"/>
</dbReference>
<evidence type="ECO:0000256" key="1">
    <source>
        <dbReference type="SAM" id="MobiDB-lite"/>
    </source>
</evidence>
<reference evidence="2" key="1">
    <citation type="journal article" date="2018" name="Nat. Genet.">
        <title>Extensive intraspecific gene order and gene structural variations between Mo17 and other maize genomes.</title>
        <authorList>
            <person name="Sun S."/>
            <person name="Zhou Y."/>
            <person name="Chen J."/>
            <person name="Shi J."/>
            <person name="Zhao H."/>
            <person name="Zhao H."/>
            <person name="Song W."/>
            <person name="Zhang M."/>
            <person name="Cui Y."/>
            <person name="Dong X."/>
            <person name="Liu H."/>
            <person name="Ma X."/>
            <person name="Jiao Y."/>
            <person name="Wang B."/>
            <person name="Wei X."/>
            <person name="Stein J.C."/>
            <person name="Glaubitz J.C."/>
            <person name="Lu F."/>
            <person name="Yu G."/>
            <person name="Liang C."/>
            <person name="Fengler K."/>
            <person name="Li B."/>
            <person name="Rafalski A."/>
            <person name="Schnable P.S."/>
            <person name="Ware D.H."/>
            <person name="Buckler E.S."/>
            <person name="Lai J."/>
        </authorList>
    </citation>
    <scope>NUCLEOTIDE SEQUENCE [LARGE SCALE GENOMIC DNA]</scope>
    <source>
        <tissue evidence="2">Seedling</tissue>
    </source>
</reference>
<accession>A0A3L6E4V0</accession>
<dbReference type="Gene3D" id="3.40.50.300">
    <property type="entry name" value="P-loop containing nucleotide triphosphate hydrolases"/>
    <property type="match status" value="1"/>
</dbReference>
<sequence>MEILLSVFLGELTTRSIDFLVRRCSTKPSAPELEDRLRRVMLRAQVIADEALGRHITNPAMLLQLSMLRDGVHQGHYMLDTSRCQYSSRDAEPTTDTEGSRKALALSRASSSPSSILPSSSRGKGRFRYSSSSSSRNAEVVLLEGLTSVLQKLSSMVDDAGEMVAFLTSYPRLHRQPYSMHVQLGNCMFGRQMEAELVVGFLLHSRRGPTHGHGSSQETAVEVLPIVGPGRVGKSTLVAHVCKDERVRAHFSEIIFLKKGRHGFTDDDLDLATLGEGCATEHQDGGGGGGGMPRPSTNEDGRSRIRLLLVVELSGDLDDDAWNKLCFAAAKRRMVPSNDNDSSKVMVIVTSRSEKVTRFGTTTAAVRLQNLSHEAFWYFFKTLAFGGTDPGAGTTHASSSVRVAMEIAGMLGGCLVGANITADLLRDNCDVRFWRKVLAFLRGVVLTHRQPDDSGDGEHPFDLISDNRLAHLGRMAAPSTEDLVLYHQDQRSPQEEVPDLRIQDVMYGSARPSGRFEALAWRSPIPPYYSYVNTCEIRDLKLKGRAAAKRKRCVV</sequence>
<name>A0A3L6E4V0_MAIZE</name>
<dbReference type="PANTHER" id="PTHR33377:SF92">
    <property type="entry name" value="NB-ARC DOMAIN-CONTAINING PROTEIN"/>
    <property type="match status" value="1"/>
</dbReference>
<dbReference type="PANTHER" id="PTHR33377">
    <property type="entry name" value="OS10G0134700 PROTEIN-RELATED"/>
    <property type="match status" value="1"/>
</dbReference>